<feature type="coiled-coil region" evidence="2">
    <location>
        <begin position="1363"/>
        <end position="1425"/>
    </location>
</feature>
<feature type="region of interest" description="Disordered" evidence="3">
    <location>
        <begin position="1"/>
        <end position="60"/>
    </location>
</feature>
<feature type="coiled-coil region" evidence="2">
    <location>
        <begin position="423"/>
        <end position="1080"/>
    </location>
</feature>
<protein>
    <submittedName>
        <fullName evidence="5">Ciliary rootlet coiled-coil, rootletin family member 2</fullName>
    </submittedName>
</protein>
<proteinExistence type="predicted"/>
<dbReference type="PANTHER" id="PTHR23159:SF16">
    <property type="entry name" value="CILIARY ROOTLET COILED-COIL PROTEIN 2"/>
    <property type="match status" value="1"/>
</dbReference>
<dbReference type="EMBL" id="CABD030019439">
    <property type="status" value="NOT_ANNOTATED_CDS"/>
    <property type="molecule type" value="Genomic_DNA"/>
</dbReference>
<dbReference type="EMBL" id="CABD030019437">
    <property type="status" value="NOT_ANNOTATED_CDS"/>
    <property type="molecule type" value="Genomic_DNA"/>
</dbReference>
<organism evidence="5 6">
    <name type="scientific">Gorilla gorilla gorilla</name>
    <name type="common">Western lowland gorilla</name>
    <dbReference type="NCBI Taxonomy" id="9595"/>
    <lineage>
        <taxon>Eukaryota</taxon>
        <taxon>Metazoa</taxon>
        <taxon>Chordata</taxon>
        <taxon>Craniata</taxon>
        <taxon>Vertebrata</taxon>
        <taxon>Euteleostomi</taxon>
        <taxon>Mammalia</taxon>
        <taxon>Eutheria</taxon>
        <taxon>Euarchontoglires</taxon>
        <taxon>Primates</taxon>
        <taxon>Haplorrhini</taxon>
        <taxon>Catarrhini</taxon>
        <taxon>Hominidae</taxon>
        <taxon>Gorilla</taxon>
    </lineage>
</organism>
<feature type="region of interest" description="Disordered" evidence="3">
    <location>
        <begin position="363"/>
        <end position="395"/>
    </location>
</feature>
<dbReference type="GO" id="GO:0005814">
    <property type="term" value="C:centriole"/>
    <property type="evidence" value="ECO:0000318"/>
    <property type="project" value="GO_Central"/>
</dbReference>
<feature type="compositionally biased region" description="Polar residues" evidence="3">
    <location>
        <begin position="1"/>
        <end position="17"/>
    </location>
</feature>
<feature type="domain" description="Rootletin-like coiled-coil" evidence="4">
    <location>
        <begin position="107"/>
        <end position="262"/>
    </location>
</feature>
<dbReference type="FunCoup" id="A0A2I2ZXH4">
    <property type="interactions" value="37"/>
</dbReference>
<feature type="coiled-coil region" evidence="2">
    <location>
        <begin position="1109"/>
        <end position="1217"/>
    </location>
</feature>
<keyword evidence="1 2" id="KW-0175">Coiled coil</keyword>
<dbReference type="InParanoid" id="A0A2I2ZXH4"/>
<keyword evidence="6" id="KW-1185">Reference proteome</keyword>
<dbReference type="Proteomes" id="UP000001519">
    <property type="component" value="Chromosome 2B"/>
</dbReference>
<dbReference type="GeneTree" id="ENSGT00940000162689"/>
<reference evidence="5 6" key="2">
    <citation type="journal article" date="2012" name="Nature">
        <title>Insights into hominid evolution from the gorilla genome sequence.</title>
        <authorList>
            <person name="Scally A."/>
            <person name="Dutheil J.Y."/>
            <person name="Hillier L.W."/>
            <person name="Jordan G.E."/>
            <person name="Goodhead I."/>
            <person name="Herrero J."/>
            <person name="Hobolth A."/>
            <person name="Lappalainen T."/>
            <person name="Mailund T."/>
            <person name="Marques-Bonet T."/>
            <person name="McCarthy S."/>
            <person name="Montgomery S.H."/>
            <person name="Schwalie P.C."/>
            <person name="Tang Y.A."/>
            <person name="Ward M.C."/>
            <person name="Xue Y."/>
            <person name="Yngvadottir B."/>
            <person name="Alkan C."/>
            <person name="Andersen L.N."/>
            <person name="Ayub Q."/>
            <person name="Ball E.V."/>
            <person name="Beal K."/>
            <person name="Bradley B.J."/>
            <person name="Chen Y."/>
            <person name="Clee C.M."/>
            <person name="Fitzgerald S."/>
            <person name="Graves T.A."/>
            <person name="Gu Y."/>
            <person name="Heath P."/>
            <person name="Heger A."/>
            <person name="Karakoc E."/>
            <person name="Kolb-Kokocinski A."/>
            <person name="Laird G.K."/>
            <person name="Lunter G."/>
            <person name="Meader S."/>
            <person name="Mort M."/>
            <person name="Mullikin J.C."/>
            <person name="Munch K."/>
            <person name="O'Connor T.D."/>
            <person name="Phillips A.D."/>
            <person name="Prado-Martinez J."/>
            <person name="Rogers A.S."/>
            <person name="Sajjadian S."/>
            <person name="Schmidt D."/>
            <person name="Shaw K."/>
            <person name="Simpson J.T."/>
            <person name="Stenson P.D."/>
            <person name="Turner D.J."/>
            <person name="Vigilant L."/>
            <person name="Vilella A.J."/>
            <person name="Whitener W."/>
            <person name="Zhu B."/>
            <person name="Cooper D.N."/>
            <person name="de Jong P."/>
            <person name="Dermitzakis E.T."/>
            <person name="Eichler E.E."/>
            <person name="Flicek P."/>
            <person name="Goldman N."/>
            <person name="Mundy N.I."/>
            <person name="Ning Z."/>
            <person name="Odom D.T."/>
            <person name="Ponting C.P."/>
            <person name="Quail M.A."/>
            <person name="Ryder O.A."/>
            <person name="Searle S.M."/>
            <person name="Warren W.C."/>
            <person name="Wilson R.K."/>
            <person name="Schierup M.H."/>
            <person name="Rogers J."/>
            <person name="Tyler-Smith C."/>
            <person name="Durbin R."/>
        </authorList>
    </citation>
    <scope>NUCLEOTIDE SEQUENCE [LARGE SCALE GENOMIC DNA]</scope>
</reference>
<reference evidence="5" key="3">
    <citation type="submission" date="2025-08" db="UniProtKB">
        <authorList>
            <consortium name="Ensembl"/>
        </authorList>
    </citation>
    <scope>IDENTIFICATION</scope>
</reference>
<evidence type="ECO:0000256" key="3">
    <source>
        <dbReference type="SAM" id="MobiDB-lite"/>
    </source>
</evidence>
<evidence type="ECO:0000256" key="2">
    <source>
        <dbReference type="SAM" id="Coils"/>
    </source>
</evidence>
<reference evidence="6" key="1">
    <citation type="submission" date="2011-05" db="EMBL/GenBank/DDBJ databases">
        <title>Insights into the evolution of the great apes provided by the gorilla genome.</title>
        <authorList>
            <person name="Scally A."/>
        </authorList>
    </citation>
    <scope>NUCLEOTIDE SEQUENCE [LARGE SCALE GENOMIC DNA]</scope>
</reference>
<dbReference type="InterPro" id="IPR055167">
    <property type="entry name" value="Rootletin-like_CC"/>
</dbReference>
<accession>A0A2I2ZXH4</accession>
<feature type="region of interest" description="Disordered" evidence="3">
    <location>
        <begin position="1305"/>
        <end position="1358"/>
    </location>
</feature>
<evidence type="ECO:0000259" key="4">
    <source>
        <dbReference type="Pfam" id="PF15035"/>
    </source>
</evidence>
<evidence type="ECO:0000313" key="6">
    <source>
        <dbReference type="Proteomes" id="UP000001519"/>
    </source>
</evidence>
<feature type="coiled-coil region" evidence="2">
    <location>
        <begin position="1458"/>
        <end position="1579"/>
    </location>
</feature>
<dbReference type="PANTHER" id="PTHR23159">
    <property type="entry name" value="CENTROSOMAL PROTEIN 2"/>
    <property type="match status" value="1"/>
</dbReference>
<dbReference type="GO" id="GO:0005813">
    <property type="term" value="C:centrosome"/>
    <property type="evidence" value="ECO:0000318"/>
    <property type="project" value="GO_Central"/>
</dbReference>
<dbReference type="Ensembl" id="ENSGGOT00000064008.1">
    <property type="protein sequence ID" value="ENSGGOP00000051748.1"/>
    <property type="gene ID" value="ENSGGOG00000041336.1"/>
</dbReference>
<dbReference type="EMBL" id="CABD030019436">
    <property type="status" value="NOT_ANNOTATED_CDS"/>
    <property type="molecule type" value="Genomic_DNA"/>
</dbReference>
<dbReference type="OMA" id="TCQKQAL"/>
<feature type="coiled-coil region" evidence="2">
    <location>
        <begin position="310"/>
        <end position="351"/>
    </location>
</feature>
<dbReference type="EMBL" id="CABD030019438">
    <property type="status" value="NOT_ANNOTATED_CDS"/>
    <property type="molecule type" value="Genomic_DNA"/>
</dbReference>
<feature type="coiled-coil region" evidence="2">
    <location>
        <begin position="86"/>
        <end position="145"/>
    </location>
</feature>
<dbReference type="STRING" id="9593.ENSGGOP00000051748"/>
<evidence type="ECO:0000256" key="1">
    <source>
        <dbReference type="ARBA" id="ARBA00023054"/>
    </source>
</evidence>
<sequence>MSSASSEPGNGDASQQPLLGLDTVIQRLEDTILSPTASREDRTLTVRGEGRQASPTPVPTRIREIVAGSLSEEPPQAGVQEPTATVARVQEENELLQKELTRLGDLLAQAGAERDELASRCRVVSDQLQARLETTEAQLRRSELEHSVDLEEALGRLEAAEERSTGLCQVNALLREQLEHMKKANDVLGRELAGMTGSVQRLQGELELRRWAQRQTQPGGLGQPRDLLLLWRQAVVLGTDLAELRVATERGLADLQADTARTARRLHTACLNLDSNLRLSASSTASTLGQQLRDKVGEMLQLQGRWDAEKVALQARLSEQTLLVEKLTEQNEQKAKTIAALRTDLQNLVAQEDARCLELAGSSITELGEPRPPLRSPQRATSPHQGASPPHICSPAALDPALQAMRAAIERRWRREQELCLQLKSSQALVAGLREQLSESRQELWAVQKLQQEQAREQAREREALRGQLEAQRLEVQQCRASCKLLGREKAALEMVVEELKGKADVANAEKQGLEAEAAELQRSLLLQAERREELALRRERSCRALETSQGRLQQLEEKVSGLREELASAREALSTAQLQRDVVKSEREGLRSALARAECSNADLELLVRRLKSEGVEQRDSLAAMAALMEGLAQDKSALNHLALQLEQERDQLREQRKTLEREQARAGEQLAEAEQQLALERAERRGLQQACGRLEQQQEQLEGQAALLGREKAQLQEQVGQVTCQKQALEEQLAQSLQDQEAQMGTLQQALQGKDALSEERAQLLAKQEALERQGRLAAEEAADLRVERDSLESSLLEAQQLAMKLQEQLEEEARSAGLARQALQVEMEQLQSDWEVQEMKLRQDTVRLQRQVAQQEREAQRALESQASAHREALAQLQKEKETLSLTLAEEKEVARCQLEQEKELVTKSAAEREALKGEIQSLKQERDESLLQLEHKMQQVMALSLKETERSLLSEELSRARRTLERVQQKAQSQQEQAQATISATTEELKALQAQFEDAITAHQRETTALRESLRDLAAERGDVEREAERLRAQLTVAQEGLSALRQELQGIEESREGLHREAQEARRALSDEAREKDVLLLFNSELRATICRAEQEKASFKRSKEEKEQKLLVLEESQAALQQEASALRAHLWELEQARGDARQELRELHRQVRTLKAENQRRSGEAHELQAQCSQEVLELQKQAAKAEAKHEGARKEVLGLQRKLAEVEAAGEAHGQRLQEHLRESRGAEQTLRAELHSVTRKLQEASGVADALQARLDQACHRIHSLEQELAQAEGARQDAEAQLGRLCSTLRRGLGLHRQSPWASPEQPGSPTKGSDSSQALPGQQGTSPPARPHSPLRWPSPTPRGCSSELMDVATVQDVLRDFVQKLREAQRERDDSRVQMATLSSRLSEAECRCARAQSRVGQLQKALAEAEEGQRRVEGVLSSARAACTLQKEALRRLELEHLASMRAAGQEKRRLQEQLETLHQALEGSRRHSQGLAKKGKLLEEQLTNLEHRCQKAEGSLEPLRQMEQETLKREEDVARLGAEKEQLDQSLNSLHQEVDGALRQNQQLQAQMAEMEQAHTQRLQDLTAQHQRDLATEAERLHGARPQATQALESQEWTHQQRVKVLEEQVASLKEQLDQEVQWRQQAHLGQAFQTGHAQRD</sequence>
<reference evidence="5" key="4">
    <citation type="submission" date="2025-09" db="UniProtKB">
        <authorList>
            <consortium name="Ensembl"/>
        </authorList>
    </citation>
    <scope>IDENTIFICATION</scope>
</reference>
<name>A0A2I2ZXH4_GORGO</name>
<dbReference type="EMBL" id="CABD030019441">
    <property type="status" value="NOT_ANNOTATED_CDS"/>
    <property type="molecule type" value="Genomic_DNA"/>
</dbReference>
<evidence type="ECO:0000313" key="5">
    <source>
        <dbReference type="Ensembl" id="ENSGGOP00000051748.1"/>
    </source>
</evidence>
<dbReference type="Pfam" id="PF15035">
    <property type="entry name" value="Rootletin"/>
    <property type="match status" value="1"/>
</dbReference>
<dbReference type="EMBL" id="CABD030019440">
    <property type="status" value="NOT_ANNOTATED_CDS"/>
    <property type="molecule type" value="Genomic_DNA"/>
</dbReference>
<feature type="coiled-coil region" evidence="2">
    <location>
        <begin position="1257"/>
        <end position="1291"/>
    </location>
</feature>
<feature type="compositionally biased region" description="Basic and acidic residues" evidence="3">
    <location>
        <begin position="38"/>
        <end position="50"/>
    </location>
</feature>
<feature type="compositionally biased region" description="Polar residues" evidence="3">
    <location>
        <begin position="1316"/>
        <end position="1337"/>
    </location>
</feature>